<keyword evidence="3 9" id="KW-0597">Phosphoprotein</keyword>
<dbReference type="PROSITE" id="PS50110">
    <property type="entry name" value="RESPONSE_REGULATORY"/>
    <property type="match status" value="2"/>
</dbReference>
<feature type="domain" description="PAS" evidence="13">
    <location>
        <begin position="300"/>
        <end position="370"/>
    </location>
</feature>
<dbReference type="InterPro" id="IPR003661">
    <property type="entry name" value="HisK_dim/P_dom"/>
</dbReference>
<feature type="domain" description="Response regulatory" evidence="12">
    <location>
        <begin position="918"/>
        <end position="1034"/>
    </location>
</feature>
<feature type="domain" description="PAC" evidence="14">
    <location>
        <begin position="115"/>
        <end position="168"/>
    </location>
</feature>
<reference evidence="16" key="1">
    <citation type="journal article" date="2019" name="Int. J. Syst. Evol. Microbiol.">
        <title>The Global Catalogue of Microorganisms (GCM) 10K type strain sequencing project: providing services to taxonomists for standard genome sequencing and annotation.</title>
        <authorList>
            <consortium name="The Broad Institute Genomics Platform"/>
            <consortium name="The Broad Institute Genome Sequencing Center for Infectious Disease"/>
            <person name="Wu L."/>
            <person name="Ma J."/>
        </authorList>
    </citation>
    <scope>NUCLEOTIDE SEQUENCE [LARGE SCALE GENOMIC DNA]</scope>
    <source>
        <strain evidence="16">CGMCC 1.12750</strain>
    </source>
</reference>
<evidence type="ECO:0000259" key="12">
    <source>
        <dbReference type="PROSITE" id="PS50110"/>
    </source>
</evidence>
<dbReference type="Pfam" id="PF00072">
    <property type="entry name" value="Response_reg"/>
    <property type="match status" value="2"/>
</dbReference>
<dbReference type="Gene3D" id="3.30.565.10">
    <property type="entry name" value="Histidine kinase-like ATPase, C-terminal domain"/>
    <property type="match status" value="1"/>
</dbReference>
<dbReference type="Pfam" id="PF00989">
    <property type="entry name" value="PAS"/>
    <property type="match status" value="1"/>
</dbReference>
<evidence type="ECO:0000313" key="16">
    <source>
        <dbReference type="Proteomes" id="UP001596516"/>
    </source>
</evidence>
<dbReference type="Pfam" id="PF08448">
    <property type="entry name" value="PAS_4"/>
    <property type="match status" value="2"/>
</dbReference>
<dbReference type="SMART" id="SM00091">
    <property type="entry name" value="PAS"/>
    <property type="match status" value="4"/>
</dbReference>
<dbReference type="SMART" id="SM00388">
    <property type="entry name" value="HisKA"/>
    <property type="match status" value="1"/>
</dbReference>
<protein>
    <recommendedName>
        <fullName evidence="2">histidine kinase</fullName>
        <ecNumber evidence="2">2.7.13.3</ecNumber>
    </recommendedName>
</protein>
<dbReference type="PANTHER" id="PTHR43065:SF49">
    <property type="entry name" value="HISTIDINE KINASE"/>
    <property type="match status" value="1"/>
</dbReference>
<dbReference type="SUPFAM" id="SSF52172">
    <property type="entry name" value="CheY-like"/>
    <property type="match status" value="2"/>
</dbReference>
<dbReference type="RefSeq" id="WP_377402088.1">
    <property type="nucleotide sequence ID" value="NZ_JBHTFQ010000004.1"/>
</dbReference>
<organism evidence="15 16">
    <name type="scientific">Plastorhodobacter daqingensis</name>
    <dbReference type="NCBI Taxonomy" id="1387281"/>
    <lineage>
        <taxon>Bacteria</taxon>
        <taxon>Pseudomonadati</taxon>
        <taxon>Pseudomonadota</taxon>
        <taxon>Alphaproteobacteria</taxon>
        <taxon>Rhodobacterales</taxon>
        <taxon>Paracoccaceae</taxon>
        <taxon>Plastorhodobacter</taxon>
    </lineage>
</organism>
<dbReference type="InterPro" id="IPR013767">
    <property type="entry name" value="PAS_fold"/>
</dbReference>
<dbReference type="SUPFAM" id="SSF47384">
    <property type="entry name" value="Homodimeric domain of signal transducing histidine kinase"/>
    <property type="match status" value="1"/>
</dbReference>
<dbReference type="InterPro" id="IPR036890">
    <property type="entry name" value="HATPase_C_sf"/>
</dbReference>
<dbReference type="PROSITE" id="PS50113">
    <property type="entry name" value="PAC"/>
    <property type="match status" value="3"/>
</dbReference>
<feature type="modified residue" description="4-aspartylphosphate" evidence="9">
    <location>
        <position position="1114"/>
    </location>
</feature>
<keyword evidence="6" id="KW-0418">Kinase</keyword>
<gene>
    <name evidence="15" type="ORF">ACFQXB_08435</name>
</gene>
<feature type="domain" description="Histidine kinase" evidence="11">
    <location>
        <begin position="675"/>
        <end position="898"/>
    </location>
</feature>
<evidence type="ECO:0000259" key="14">
    <source>
        <dbReference type="PROSITE" id="PS50113"/>
    </source>
</evidence>
<dbReference type="SUPFAM" id="SSF55785">
    <property type="entry name" value="PYP-like sensor domain (PAS domain)"/>
    <property type="match status" value="5"/>
</dbReference>
<dbReference type="Gene3D" id="3.30.450.20">
    <property type="entry name" value="PAS domain"/>
    <property type="match status" value="5"/>
</dbReference>
<feature type="compositionally biased region" description="Low complexity" evidence="10">
    <location>
        <begin position="1042"/>
        <end position="1056"/>
    </location>
</feature>
<evidence type="ECO:0000256" key="3">
    <source>
        <dbReference type="ARBA" id="ARBA00022553"/>
    </source>
</evidence>
<dbReference type="Gene3D" id="3.40.50.2300">
    <property type="match status" value="2"/>
</dbReference>
<accession>A0ABW2UJ41</accession>
<comment type="catalytic activity">
    <reaction evidence="1">
        <text>ATP + protein L-histidine = ADP + protein N-phospho-L-histidine.</text>
        <dbReference type="EC" id="2.7.13.3"/>
    </reaction>
</comment>
<dbReference type="InterPro" id="IPR000014">
    <property type="entry name" value="PAS"/>
</dbReference>
<dbReference type="PROSITE" id="PS50112">
    <property type="entry name" value="PAS"/>
    <property type="match status" value="2"/>
</dbReference>
<dbReference type="InterPro" id="IPR035965">
    <property type="entry name" value="PAS-like_dom_sf"/>
</dbReference>
<dbReference type="Pfam" id="PF02518">
    <property type="entry name" value="HATPase_c"/>
    <property type="match status" value="1"/>
</dbReference>
<dbReference type="InterPro" id="IPR011006">
    <property type="entry name" value="CheY-like_superfamily"/>
</dbReference>
<dbReference type="InterPro" id="IPR005467">
    <property type="entry name" value="His_kinase_dom"/>
</dbReference>
<dbReference type="InterPro" id="IPR013656">
    <property type="entry name" value="PAS_4"/>
</dbReference>
<name>A0ABW2UJ41_9RHOB</name>
<evidence type="ECO:0000256" key="5">
    <source>
        <dbReference type="ARBA" id="ARBA00022741"/>
    </source>
</evidence>
<evidence type="ECO:0000256" key="8">
    <source>
        <dbReference type="ARBA" id="ARBA00023012"/>
    </source>
</evidence>
<dbReference type="EC" id="2.7.13.3" evidence="2"/>
<dbReference type="CDD" id="cd16919">
    <property type="entry name" value="HATPase_CckA-like"/>
    <property type="match status" value="1"/>
</dbReference>
<comment type="caution">
    <text evidence="15">The sequence shown here is derived from an EMBL/GenBank/DDBJ whole genome shotgun (WGS) entry which is preliminary data.</text>
</comment>
<dbReference type="SUPFAM" id="SSF55874">
    <property type="entry name" value="ATPase domain of HSP90 chaperone/DNA topoisomerase II/histidine kinase"/>
    <property type="match status" value="1"/>
</dbReference>
<feature type="domain" description="PAS" evidence="13">
    <location>
        <begin position="438"/>
        <end position="493"/>
    </location>
</feature>
<keyword evidence="5" id="KW-0547">Nucleotide-binding</keyword>
<keyword evidence="4" id="KW-0808">Transferase</keyword>
<proteinExistence type="predicted"/>
<evidence type="ECO:0000256" key="2">
    <source>
        <dbReference type="ARBA" id="ARBA00012438"/>
    </source>
</evidence>
<dbReference type="InterPro" id="IPR001610">
    <property type="entry name" value="PAC"/>
</dbReference>
<evidence type="ECO:0000256" key="9">
    <source>
        <dbReference type="PROSITE-ProRule" id="PRU00169"/>
    </source>
</evidence>
<keyword evidence="16" id="KW-1185">Reference proteome</keyword>
<dbReference type="NCBIfam" id="TIGR00229">
    <property type="entry name" value="sensory_box"/>
    <property type="match status" value="3"/>
</dbReference>
<sequence length="1184" mass="129279">MQNATQDAALLDCDGEMATRIREHDWSATSLGPIAGWPATLRTTVALILRSPVPIVTLWGEAGVMIYNDAYSEVAGARHPRLLGSNVREGWPEVWSFNDNVVRRVFGRGESLSYRDQELELDRGKGAARAWMNLDYSPVTGDDGTRLGVIAIVVETTQKVLADRALRHERVRLQQMYDQSPSFMALLEGPQHRFGFVNPAYQALVGPRDLVGRTVAEAMADAVDQGYLDLLDRVYATGKPHRSTEAPFDVRHEASTRPERRYLDFVYQPIADADGRVTGIFVNGVDVTERVAAQEAIRASERQFRTFAQAMPNHVWTARPNGDLDWFNERVSAYTGRSDAELAGTAWPEVVHPEDRERAMALWGAAVAGGDRYETEFRMRRADGNYRWHLVRALPIRNERGEVTRWIGSNTDIDEQKRTEAQTLQDRDRLWNLSQDLMLVCDYEGVVTAVNPTATRLLGWEQEAMVGQKLQSFLHVEDLPRTAAELGRLSQGATTFAFENRYRCRDGSYRLLDWTAVPDEGRIHAVARDITEERRLARDRERVWNLSPVFKIIATTEGAITSVNPAWSKQLGWDAAATVGRHVLDFVALGDREAVAAKLAKLKAGSNAGGLQCRMIARDGRQHHVAWTAVVETDTIYAFGRDITAETEAAEALARAEAALRQAQKMEAIGQLTGGIAHDFNNLLQVISGNLQFLHRMVGSDGAAHRHLENAMEGVRRGSRLASQLLAFGRRQPLAPRVVNPGRLIRGMDELLRHTLGEAIEIETIVAGGLWNTLIDPVNLENAILNLAINARDAMEGQGKLTIEAGNAFLDDRYVRDHEDVAPGQYVLLAMTDTGSGMTPEVLEKVYDPFFTTKAEGKGSGLGLSMVYGFVKQSGGHVKIYSEPGEGTTIRLYLPRSSQAEDAPVSTDTGPVTGGSEMILVAEDDPAVRDIVVETLRDLGYKVLQAADAQSALAAIESGIAIDLLFTDVVMPGPMKAPELARRATRRLPGLKVLFTSGYTENSIVHAGRLDEGVELLSKPYSREDLARKIRQQLGPPVGTEAGAAHPQAASAGPAAAPAAPNGLTVLVCEDDALIRMATADMLADLGCTVLEAAHAEAALDHLARHRIDVLLTDVGLPGISGVALAQQARARVAALPVVFATGRAEIEGVVPDARTRLLLKPYSLEGLRAAVVAVSSAGGHQGR</sequence>
<feature type="domain" description="PAC" evidence="14">
    <location>
        <begin position="373"/>
        <end position="425"/>
    </location>
</feature>
<keyword evidence="7" id="KW-0067">ATP-binding</keyword>
<evidence type="ECO:0000259" key="13">
    <source>
        <dbReference type="PROSITE" id="PS50112"/>
    </source>
</evidence>
<dbReference type="PANTHER" id="PTHR43065">
    <property type="entry name" value="SENSOR HISTIDINE KINASE"/>
    <property type="match status" value="1"/>
</dbReference>
<dbReference type="EMBL" id="JBHTFQ010000004">
    <property type="protein sequence ID" value="MFC7704218.1"/>
    <property type="molecule type" value="Genomic_DNA"/>
</dbReference>
<dbReference type="CDD" id="cd00130">
    <property type="entry name" value="PAS"/>
    <property type="match status" value="3"/>
</dbReference>
<dbReference type="Gene3D" id="1.10.287.130">
    <property type="match status" value="1"/>
</dbReference>
<evidence type="ECO:0000256" key="1">
    <source>
        <dbReference type="ARBA" id="ARBA00000085"/>
    </source>
</evidence>
<evidence type="ECO:0000256" key="4">
    <source>
        <dbReference type="ARBA" id="ARBA00022679"/>
    </source>
</evidence>
<dbReference type="PROSITE" id="PS50109">
    <property type="entry name" value="HIS_KIN"/>
    <property type="match status" value="1"/>
</dbReference>
<dbReference type="InterPro" id="IPR000700">
    <property type="entry name" value="PAS-assoc_C"/>
</dbReference>
<feature type="domain" description="Response regulatory" evidence="12">
    <location>
        <begin position="1065"/>
        <end position="1176"/>
    </location>
</feature>
<dbReference type="SMART" id="SM00448">
    <property type="entry name" value="REC"/>
    <property type="match status" value="2"/>
</dbReference>
<feature type="domain" description="PAC" evidence="14">
    <location>
        <begin position="246"/>
        <end position="299"/>
    </location>
</feature>
<dbReference type="InterPro" id="IPR004358">
    <property type="entry name" value="Sig_transdc_His_kin-like_C"/>
</dbReference>
<feature type="region of interest" description="Disordered" evidence="10">
    <location>
        <begin position="1037"/>
        <end position="1056"/>
    </location>
</feature>
<dbReference type="InterPro" id="IPR036097">
    <property type="entry name" value="HisK_dim/P_sf"/>
</dbReference>
<feature type="modified residue" description="4-aspartylphosphate" evidence="9">
    <location>
        <position position="968"/>
    </location>
</feature>
<dbReference type="InterPro" id="IPR001789">
    <property type="entry name" value="Sig_transdc_resp-reg_receiver"/>
</dbReference>
<dbReference type="PRINTS" id="PR00344">
    <property type="entry name" value="BCTRLSENSOR"/>
</dbReference>
<keyword evidence="8" id="KW-0902">Two-component regulatory system</keyword>
<dbReference type="SMART" id="SM00086">
    <property type="entry name" value="PAC"/>
    <property type="match status" value="5"/>
</dbReference>
<evidence type="ECO:0000256" key="10">
    <source>
        <dbReference type="SAM" id="MobiDB-lite"/>
    </source>
</evidence>
<dbReference type="SMART" id="SM00387">
    <property type="entry name" value="HATPase_c"/>
    <property type="match status" value="1"/>
</dbReference>
<dbReference type="InterPro" id="IPR003594">
    <property type="entry name" value="HATPase_dom"/>
</dbReference>
<evidence type="ECO:0000256" key="6">
    <source>
        <dbReference type="ARBA" id="ARBA00022777"/>
    </source>
</evidence>
<dbReference type="Pfam" id="PF08447">
    <property type="entry name" value="PAS_3"/>
    <property type="match status" value="1"/>
</dbReference>
<evidence type="ECO:0000313" key="15">
    <source>
        <dbReference type="EMBL" id="MFC7704218.1"/>
    </source>
</evidence>
<dbReference type="CDD" id="cd18161">
    <property type="entry name" value="REC_hyHK_blue-like"/>
    <property type="match status" value="1"/>
</dbReference>
<evidence type="ECO:0000256" key="7">
    <source>
        <dbReference type="ARBA" id="ARBA00022840"/>
    </source>
</evidence>
<dbReference type="Proteomes" id="UP001596516">
    <property type="component" value="Unassembled WGS sequence"/>
</dbReference>
<evidence type="ECO:0000259" key="11">
    <source>
        <dbReference type="PROSITE" id="PS50109"/>
    </source>
</evidence>
<dbReference type="InterPro" id="IPR013655">
    <property type="entry name" value="PAS_fold_3"/>
</dbReference>